<dbReference type="SUPFAM" id="SSF75217">
    <property type="entry name" value="alpha/beta knot"/>
    <property type="match status" value="1"/>
</dbReference>
<evidence type="ECO:0000256" key="3">
    <source>
        <dbReference type="ARBA" id="ARBA00012328"/>
    </source>
</evidence>
<evidence type="ECO:0000256" key="6">
    <source>
        <dbReference type="ARBA" id="ARBA00022552"/>
    </source>
</evidence>
<dbReference type="InterPro" id="IPR006700">
    <property type="entry name" value="RsmE"/>
</dbReference>
<evidence type="ECO:0000256" key="4">
    <source>
        <dbReference type="ARBA" id="ARBA00013673"/>
    </source>
</evidence>
<evidence type="ECO:0000259" key="14">
    <source>
        <dbReference type="Pfam" id="PF20260"/>
    </source>
</evidence>
<dbReference type="Proteomes" id="UP000616114">
    <property type="component" value="Unassembled WGS sequence"/>
</dbReference>
<reference evidence="15" key="1">
    <citation type="journal article" date="2014" name="Int. J. Syst. Evol. Microbiol.">
        <title>Complete genome sequence of Corynebacterium casei LMG S-19264T (=DSM 44701T), isolated from a smear-ripened cheese.</title>
        <authorList>
            <consortium name="US DOE Joint Genome Institute (JGI-PGF)"/>
            <person name="Walter F."/>
            <person name="Albersmeier A."/>
            <person name="Kalinowski J."/>
            <person name="Ruckert C."/>
        </authorList>
    </citation>
    <scope>NUCLEOTIDE SEQUENCE</scope>
    <source>
        <strain evidence="15">CGMCC 1.12785</strain>
    </source>
</reference>
<keyword evidence="9 12" id="KW-0949">S-adenosyl-L-methionine</keyword>
<protein>
    <recommendedName>
        <fullName evidence="4 12">Ribosomal RNA small subunit methyltransferase E</fullName>
        <ecNumber evidence="3 12">2.1.1.193</ecNumber>
    </recommendedName>
</protein>
<dbReference type="EC" id="2.1.1.193" evidence="3 12"/>
<evidence type="ECO:0000256" key="2">
    <source>
        <dbReference type="ARBA" id="ARBA00005528"/>
    </source>
</evidence>
<keyword evidence="16" id="KW-1185">Reference proteome</keyword>
<keyword evidence="8 12" id="KW-0808">Transferase</keyword>
<comment type="caution">
    <text evidence="15">The sequence shown here is derived from an EMBL/GenBank/DDBJ whole genome shotgun (WGS) entry which is preliminary data.</text>
</comment>
<dbReference type="InterPro" id="IPR029026">
    <property type="entry name" value="tRNA_m1G_MTases_N"/>
</dbReference>
<evidence type="ECO:0000313" key="15">
    <source>
        <dbReference type="EMBL" id="GGA17421.1"/>
    </source>
</evidence>
<dbReference type="GO" id="GO:0070475">
    <property type="term" value="P:rRNA base methylation"/>
    <property type="evidence" value="ECO:0007669"/>
    <property type="project" value="TreeGrafter"/>
</dbReference>
<feature type="domain" description="Ribosomal RNA small subunit methyltransferase E PUA-like" evidence="14">
    <location>
        <begin position="32"/>
        <end position="68"/>
    </location>
</feature>
<keyword evidence="6 12" id="KW-0698">rRNA processing</keyword>
<sequence length="257" mass="27303">MTHPLYYDPAALGQCAQHAGAGDGPVDERIVLSEDVAHHALRVRRHGEGEPIELSDGNGLRAHGVLEAGGIVRLSRLEHEPAPTPALVLAQALAKGDRDLQGIEAATEVGVDEVIPFQAQRSIVRWPAQRRDKAAAKWSQRLHAAGMQSRRTRIPRLAGLSTAGEIASRAAEEGALLLVLHESATEPLTSLDPAELGQARRIVFVVGPEGGLHPDELEVFSAVPGARIVKLGPTVLRASTAGPVACALLQERLGRWG</sequence>
<evidence type="ECO:0000259" key="13">
    <source>
        <dbReference type="Pfam" id="PF04452"/>
    </source>
</evidence>
<dbReference type="CDD" id="cd18084">
    <property type="entry name" value="RsmE-like"/>
    <property type="match status" value="1"/>
</dbReference>
<dbReference type="AlphaFoldDB" id="A0A8J2XKX5"/>
<organism evidence="15 16">
    <name type="scientific">Sediminivirga luteola</name>
    <dbReference type="NCBI Taxonomy" id="1774748"/>
    <lineage>
        <taxon>Bacteria</taxon>
        <taxon>Bacillati</taxon>
        <taxon>Actinomycetota</taxon>
        <taxon>Actinomycetes</taxon>
        <taxon>Micrococcales</taxon>
        <taxon>Brevibacteriaceae</taxon>
        <taxon>Sediminivirga</taxon>
    </lineage>
</organism>
<evidence type="ECO:0000256" key="5">
    <source>
        <dbReference type="ARBA" id="ARBA00022490"/>
    </source>
</evidence>
<proteinExistence type="inferred from homology"/>
<comment type="subcellular location">
    <subcellularLocation>
        <location evidence="1 12">Cytoplasm</location>
    </subcellularLocation>
</comment>
<comment type="function">
    <text evidence="10 12">Specifically methylates the N3 position of the uracil ring of uridine 1498 (m3U1498) in 16S rRNA. Acts on the fully assembled 30S ribosomal subunit.</text>
</comment>
<keyword evidence="5 12" id="KW-0963">Cytoplasm</keyword>
<dbReference type="GO" id="GO:0070042">
    <property type="term" value="F:rRNA (uridine-N3-)-methyltransferase activity"/>
    <property type="evidence" value="ECO:0007669"/>
    <property type="project" value="TreeGrafter"/>
</dbReference>
<dbReference type="PANTHER" id="PTHR30027:SF3">
    <property type="entry name" value="16S RRNA (URACIL(1498)-N(3))-METHYLTRANSFERASE"/>
    <property type="match status" value="1"/>
</dbReference>
<dbReference type="Gene3D" id="2.40.240.20">
    <property type="entry name" value="Hypothetical PUA domain-like, domain 1"/>
    <property type="match status" value="1"/>
</dbReference>
<evidence type="ECO:0000256" key="10">
    <source>
        <dbReference type="ARBA" id="ARBA00025699"/>
    </source>
</evidence>
<feature type="domain" description="Ribosomal RNA small subunit methyltransferase E methyltransferase" evidence="13">
    <location>
        <begin position="84"/>
        <end position="250"/>
    </location>
</feature>
<evidence type="ECO:0000313" key="16">
    <source>
        <dbReference type="Proteomes" id="UP000616114"/>
    </source>
</evidence>
<dbReference type="NCBIfam" id="NF008693">
    <property type="entry name" value="PRK11713.2-3"/>
    <property type="match status" value="1"/>
</dbReference>
<evidence type="ECO:0000256" key="7">
    <source>
        <dbReference type="ARBA" id="ARBA00022603"/>
    </source>
</evidence>
<reference evidence="15" key="2">
    <citation type="submission" date="2020-09" db="EMBL/GenBank/DDBJ databases">
        <authorList>
            <person name="Sun Q."/>
            <person name="Zhou Y."/>
        </authorList>
    </citation>
    <scope>NUCLEOTIDE SEQUENCE</scope>
    <source>
        <strain evidence="15">CGMCC 1.12785</strain>
    </source>
</reference>
<evidence type="ECO:0000256" key="8">
    <source>
        <dbReference type="ARBA" id="ARBA00022679"/>
    </source>
</evidence>
<dbReference type="InterPro" id="IPR015947">
    <property type="entry name" value="PUA-like_sf"/>
</dbReference>
<gene>
    <name evidence="15" type="ORF">GCM10011333_20660</name>
</gene>
<comment type="catalytic activity">
    <reaction evidence="11 12">
        <text>uridine(1498) in 16S rRNA + S-adenosyl-L-methionine = N(3)-methyluridine(1498) in 16S rRNA + S-adenosyl-L-homocysteine + H(+)</text>
        <dbReference type="Rhea" id="RHEA:42920"/>
        <dbReference type="Rhea" id="RHEA-COMP:10283"/>
        <dbReference type="Rhea" id="RHEA-COMP:10284"/>
        <dbReference type="ChEBI" id="CHEBI:15378"/>
        <dbReference type="ChEBI" id="CHEBI:57856"/>
        <dbReference type="ChEBI" id="CHEBI:59789"/>
        <dbReference type="ChEBI" id="CHEBI:65315"/>
        <dbReference type="ChEBI" id="CHEBI:74502"/>
        <dbReference type="EC" id="2.1.1.193"/>
    </reaction>
</comment>
<dbReference type="PIRSF" id="PIRSF015601">
    <property type="entry name" value="MTase_slr0722"/>
    <property type="match status" value="1"/>
</dbReference>
<name>A0A8J2XKX5_9MICO</name>
<dbReference type="Pfam" id="PF04452">
    <property type="entry name" value="Methyltrans_RNA"/>
    <property type="match status" value="1"/>
</dbReference>
<evidence type="ECO:0000256" key="1">
    <source>
        <dbReference type="ARBA" id="ARBA00004496"/>
    </source>
</evidence>
<dbReference type="EMBL" id="BMFY01000008">
    <property type="protein sequence ID" value="GGA17421.1"/>
    <property type="molecule type" value="Genomic_DNA"/>
</dbReference>
<dbReference type="SUPFAM" id="SSF88697">
    <property type="entry name" value="PUA domain-like"/>
    <property type="match status" value="1"/>
</dbReference>
<dbReference type="InterPro" id="IPR029028">
    <property type="entry name" value="Alpha/beta_knot_MTases"/>
</dbReference>
<comment type="similarity">
    <text evidence="2 12">Belongs to the RNA methyltransferase RsmE family.</text>
</comment>
<dbReference type="NCBIfam" id="TIGR00046">
    <property type="entry name" value="RsmE family RNA methyltransferase"/>
    <property type="match status" value="1"/>
</dbReference>
<dbReference type="PANTHER" id="PTHR30027">
    <property type="entry name" value="RIBOSOMAL RNA SMALL SUBUNIT METHYLTRANSFERASE E"/>
    <property type="match status" value="1"/>
</dbReference>
<evidence type="ECO:0000256" key="9">
    <source>
        <dbReference type="ARBA" id="ARBA00022691"/>
    </source>
</evidence>
<dbReference type="Pfam" id="PF20260">
    <property type="entry name" value="PUA_4"/>
    <property type="match status" value="1"/>
</dbReference>
<accession>A0A8J2XKX5</accession>
<evidence type="ECO:0000256" key="12">
    <source>
        <dbReference type="PIRNR" id="PIRNR015601"/>
    </source>
</evidence>
<keyword evidence="7 12" id="KW-0489">Methyltransferase</keyword>
<evidence type="ECO:0000256" key="11">
    <source>
        <dbReference type="ARBA" id="ARBA00047944"/>
    </source>
</evidence>
<dbReference type="InterPro" id="IPR046886">
    <property type="entry name" value="RsmE_MTase_dom"/>
</dbReference>
<dbReference type="InterPro" id="IPR046887">
    <property type="entry name" value="RsmE_PUA-like"/>
</dbReference>
<dbReference type="Gene3D" id="3.40.1280.10">
    <property type="match status" value="1"/>
</dbReference>
<dbReference type="RefSeq" id="WP_229745073.1">
    <property type="nucleotide sequence ID" value="NZ_BMFY01000008.1"/>
</dbReference>
<dbReference type="GO" id="GO:0005737">
    <property type="term" value="C:cytoplasm"/>
    <property type="evidence" value="ECO:0007669"/>
    <property type="project" value="UniProtKB-SubCell"/>
</dbReference>